<dbReference type="PANTHER" id="PTHR21600">
    <property type="entry name" value="MITOCHONDRIAL RNA PSEUDOURIDINE SYNTHASE"/>
    <property type="match status" value="1"/>
</dbReference>
<dbReference type="GO" id="GO:0003723">
    <property type="term" value="F:RNA binding"/>
    <property type="evidence" value="ECO:0007669"/>
    <property type="project" value="InterPro"/>
</dbReference>
<evidence type="ECO:0000259" key="1">
    <source>
        <dbReference type="Pfam" id="PF00849"/>
    </source>
</evidence>
<dbReference type="RefSeq" id="WP_235294952.1">
    <property type="nucleotide sequence ID" value="NZ_BSOH01000037.1"/>
</dbReference>
<dbReference type="Pfam" id="PF00849">
    <property type="entry name" value="PseudoU_synth_2"/>
    <property type="match status" value="1"/>
</dbReference>
<evidence type="ECO:0000313" key="3">
    <source>
        <dbReference type="Proteomes" id="UP001156666"/>
    </source>
</evidence>
<protein>
    <submittedName>
        <fullName evidence="2">RNA pseudouridine synthase</fullName>
    </submittedName>
</protein>
<feature type="domain" description="Pseudouridine synthase RsuA/RluA-like" evidence="1">
    <location>
        <begin position="363"/>
        <end position="510"/>
    </location>
</feature>
<proteinExistence type="predicted"/>
<keyword evidence="3" id="KW-1185">Reference proteome</keyword>
<dbReference type="CDD" id="cd02869">
    <property type="entry name" value="PseudoU_synth_RluA_like"/>
    <property type="match status" value="1"/>
</dbReference>
<dbReference type="GO" id="GO:0000455">
    <property type="term" value="P:enzyme-directed rRNA pseudouridine synthesis"/>
    <property type="evidence" value="ECO:0007669"/>
    <property type="project" value="TreeGrafter"/>
</dbReference>
<name>A0AA37WGR4_9BACT</name>
<dbReference type="GO" id="GO:0140098">
    <property type="term" value="F:catalytic activity, acting on RNA"/>
    <property type="evidence" value="ECO:0007669"/>
    <property type="project" value="UniProtKB-ARBA"/>
</dbReference>
<dbReference type="InterPro" id="IPR020103">
    <property type="entry name" value="PsdUridine_synth_cat_dom_sf"/>
</dbReference>
<dbReference type="EMBL" id="BSOH01000037">
    <property type="protein sequence ID" value="GLR20113.1"/>
    <property type="molecule type" value="Genomic_DNA"/>
</dbReference>
<dbReference type="AlphaFoldDB" id="A0AA37WGR4"/>
<comment type="caution">
    <text evidence="2">The sequence shown here is derived from an EMBL/GenBank/DDBJ whole genome shotgun (WGS) entry which is preliminary data.</text>
</comment>
<sequence>MKHFTQFSSDISNYELPERFNFPFYYTPHPLAVLAAHELQDELRNNQELDHNFGLDDEKQGLVIGKMFGVLVVENAAGEIGYLKAFSGKLANANHHMGFVPPVFDMLTEKGFFKKEEEVISSLNFELEIKEEDVNYINVKKKLEELKLQSISEIAAEKQRVKDGKKSRKIQRAEAKTTLSNEEFEVFNEVLRLESIKSNFSLRDLIRIWAIKIEEAETEYNKYAIPIQQLREERKKRSSALQNQLFDSYTFLNAEGDKKSLLTIFENTISNRPPAGAGECAAPKLLQYAFLNDLKPITMAEFWWGQSPSAEVRMSETFYPACRGKCEPILGHMLSATNMDPNPMLENPALGKTIKIVYEDDDIAIINKPAEFLSVPGKNIVDSVYARLKILYPKAEGPLLVHRLDMSTSGIMIMAKNLKAHKFIQQQFIKREVYKRYVAILEGEIKDTKGFIDLPLRVDLNDRPRQLVCYEHGKSARTKWKVVEVKDKKTRIHFIPLTGRTHQLRVHAAHSKGLFAPIVGDDLYGTKKDRLLLHAESIIFIHPTTRKEMKFKIKAPF</sequence>
<reference evidence="2" key="2">
    <citation type="submission" date="2023-01" db="EMBL/GenBank/DDBJ databases">
        <title>Draft genome sequence of Portibacter lacus strain NBRC 108769.</title>
        <authorList>
            <person name="Sun Q."/>
            <person name="Mori K."/>
        </authorList>
    </citation>
    <scope>NUCLEOTIDE SEQUENCE</scope>
    <source>
        <strain evidence="2">NBRC 108769</strain>
    </source>
</reference>
<dbReference type="Proteomes" id="UP001156666">
    <property type="component" value="Unassembled WGS sequence"/>
</dbReference>
<dbReference type="PROSITE" id="PS01129">
    <property type="entry name" value="PSI_RLU"/>
    <property type="match status" value="1"/>
</dbReference>
<dbReference type="Gene3D" id="3.30.2350.10">
    <property type="entry name" value="Pseudouridine synthase"/>
    <property type="match status" value="1"/>
</dbReference>
<dbReference type="SUPFAM" id="SSF55120">
    <property type="entry name" value="Pseudouridine synthase"/>
    <property type="match status" value="1"/>
</dbReference>
<evidence type="ECO:0000313" key="2">
    <source>
        <dbReference type="EMBL" id="GLR20113.1"/>
    </source>
</evidence>
<dbReference type="InterPro" id="IPR006145">
    <property type="entry name" value="PsdUridine_synth_RsuA/RluA"/>
</dbReference>
<dbReference type="GO" id="GO:0009982">
    <property type="term" value="F:pseudouridine synthase activity"/>
    <property type="evidence" value="ECO:0007669"/>
    <property type="project" value="InterPro"/>
</dbReference>
<organism evidence="2 3">
    <name type="scientific">Portibacter lacus</name>
    <dbReference type="NCBI Taxonomy" id="1099794"/>
    <lineage>
        <taxon>Bacteria</taxon>
        <taxon>Pseudomonadati</taxon>
        <taxon>Bacteroidota</taxon>
        <taxon>Saprospiria</taxon>
        <taxon>Saprospirales</taxon>
        <taxon>Haliscomenobacteraceae</taxon>
        <taxon>Portibacter</taxon>
    </lineage>
</organism>
<dbReference type="InterPro" id="IPR006224">
    <property type="entry name" value="PsdUridine_synth_RluA-like_CS"/>
</dbReference>
<dbReference type="InterPro" id="IPR050188">
    <property type="entry name" value="RluA_PseudoU_synthase"/>
</dbReference>
<dbReference type="PANTHER" id="PTHR21600:SF89">
    <property type="entry name" value="RIBOSOMAL LARGE SUBUNIT PSEUDOURIDINE SYNTHASE A"/>
    <property type="match status" value="1"/>
</dbReference>
<gene>
    <name evidence="2" type="ORF">GCM10007940_47290</name>
</gene>
<reference evidence="2" key="1">
    <citation type="journal article" date="2014" name="Int. J. Syst. Evol. Microbiol.">
        <title>Complete genome sequence of Corynebacterium casei LMG S-19264T (=DSM 44701T), isolated from a smear-ripened cheese.</title>
        <authorList>
            <consortium name="US DOE Joint Genome Institute (JGI-PGF)"/>
            <person name="Walter F."/>
            <person name="Albersmeier A."/>
            <person name="Kalinowski J."/>
            <person name="Ruckert C."/>
        </authorList>
    </citation>
    <scope>NUCLEOTIDE SEQUENCE</scope>
    <source>
        <strain evidence="2">NBRC 108769</strain>
    </source>
</reference>
<accession>A0AA37WGR4</accession>